<name>A0AAD8LBI0_TARER</name>
<dbReference type="EMBL" id="JAUHHV010000001">
    <property type="protein sequence ID" value="KAK1436091.1"/>
    <property type="molecule type" value="Genomic_DNA"/>
</dbReference>
<comment type="caution">
    <text evidence="1">The sequence shown here is derived from an EMBL/GenBank/DDBJ whole genome shotgun (WGS) entry which is preliminary data.</text>
</comment>
<keyword evidence="2" id="KW-1185">Reference proteome</keyword>
<organism evidence="1 2">
    <name type="scientific">Tagetes erecta</name>
    <name type="common">African marigold</name>
    <dbReference type="NCBI Taxonomy" id="13708"/>
    <lineage>
        <taxon>Eukaryota</taxon>
        <taxon>Viridiplantae</taxon>
        <taxon>Streptophyta</taxon>
        <taxon>Embryophyta</taxon>
        <taxon>Tracheophyta</taxon>
        <taxon>Spermatophyta</taxon>
        <taxon>Magnoliopsida</taxon>
        <taxon>eudicotyledons</taxon>
        <taxon>Gunneridae</taxon>
        <taxon>Pentapetalae</taxon>
        <taxon>asterids</taxon>
        <taxon>campanulids</taxon>
        <taxon>Asterales</taxon>
        <taxon>Asteraceae</taxon>
        <taxon>Asteroideae</taxon>
        <taxon>Heliantheae alliance</taxon>
        <taxon>Tageteae</taxon>
        <taxon>Tagetes</taxon>
    </lineage>
</organism>
<sequence length="108" mass="12830">MLHVQSEKPSCAMDIGTWHKSRSYSIQLGRNCSKKESKFQSEPKWKSFWRKIMKKNNNKRKTACFVYSYDHEDYMQNFDEGFTRGNVDVLCRSFSARFANPSRKDMLV</sequence>
<reference evidence="1" key="1">
    <citation type="journal article" date="2023" name="bioRxiv">
        <title>Improved chromosome-level genome assembly for marigold (Tagetes erecta).</title>
        <authorList>
            <person name="Jiang F."/>
            <person name="Yuan L."/>
            <person name="Wang S."/>
            <person name="Wang H."/>
            <person name="Xu D."/>
            <person name="Wang A."/>
            <person name="Fan W."/>
        </authorList>
    </citation>
    <scope>NUCLEOTIDE SEQUENCE</scope>
    <source>
        <strain evidence="1">WSJ</strain>
        <tissue evidence="1">Leaf</tissue>
    </source>
</reference>
<protein>
    <submittedName>
        <fullName evidence="1">Uncharacterized protein</fullName>
    </submittedName>
</protein>
<dbReference type="PANTHER" id="PTHR33168">
    <property type="entry name" value="STRESS INDUCED PROTEIN-RELATED"/>
    <property type="match status" value="1"/>
</dbReference>
<evidence type="ECO:0000313" key="2">
    <source>
        <dbReference type="Proteomes" id="UP001229421"/>
    </source>
</evidence>
<proteinExistence type="predicted"/>
<accession>A0AAD8LBI0</accession>
<dbReference type="Proteomes" id="UP001229421">
    <property type="component" value="Unassembled WGS sequence"/>
</dbReference>
<evidence type="ECO:0000313" key="1">
    <source>
        <dbReference type="EMBL" id="KAK1436091.1"/>
    </source>
</evidence>
<gene>
    <name evidence="1" type="ORF">QVD17_01866</name>
</gene>
<dbReference type="AlphaFoldDB" id="A0AAD8LBI0"/>